<name>A0A1V6RIT8_9EURO</name>
<comment type="caution">
    <text evidence="1">The sequence shown here is derived from an EMBL/GenBank/DDBJ whole genome shotgun (WGS) entry which is preliminary data.</text>
</comment>
<dbReference type="PANTHER" id="PTHR42085">
    <property type="entry name" value="F-BOX DOMAIN-CONTAINING PROTEIN"/>
    <property type="match status" value="1"/>
</dbReference>
<accession>A0A1V6RIT8</accession>
<dbReference type="EMBL" id="MDYO01000004">
    <property type="protein sequence ID" value="OQE01450.1"/>
    <property type="molecule type" value="Genomic_DNA"/>
</dbReference>
<dbReference type="Proteomes" id="UP000191612">
    <property type="component" value="Unassembled WGS sequence"/>
</dbReference>
<dbReference type="STRING" id="60172.A0A1V6RIT8"/>
<gene>
    <name evidence="1" type="ORF">PENSOL_c004G07278</name>
</gene>
<evidence type="ECO:0000313" key="2">
    <source>
        <dbReference type="Proteomes" id="UP000191612"/>
    </source>
</evidence>
<dbReference type="AlphaFoldDB" id="A0A1V6RIT8"/>
<protein>
    <recommendedName>
        <fullName evidence="3">F-box domain-containing protein</fullName>
    </recommendedName>
</protein>
<keyword evidence="2" id="KW-1185">Reference proteome</keyword>
<reference evidence="2" key="1">
    <citation type="journal article" date="2017" name="Nat. Microbiol.">
        <title>Global analysis of biosynthetic gene clusters reveals vast potential of secondary metabolite production in Penicillium species.</title>
        <authorList>
            <person name="Nielsen J.C."/>
            <person name="Grijseels S."/>
            <person name="Prigent S."/>
            <person name="Ji B."/>
            <person name="Dainat J."/>
            <person name="Nielsen K.F."/>
            <person name="Frisvad J.C."/>
            <person name="Workman M."/>
            <person name="Nielsen J."/>
        </authorList>
    </citation>
    <scope>NUCLEOTIDE SEQUENCE [LARGE SCALE GENOMIC DNA]</scope>
    <source>
        <strain evidence="2">IBT 29525</strain>
    </source>
</reference>
<dbReference type="PANTHER" id="PTHR42085:SF1">
    <property type="entry name" value="F-BOX DOMAIN-CONTAINING PROTEIN"/>
    <property type="match status" value="1"/>
</dbReference>
<dbReference type="InterPro" id="IPR038883">
    <property type="entry name" value="AN11006-like"/>
</dbReference>
<proteinExistence type="predicted"/>
<organism evidence="1 2">
    <name type="scientific">Penicillium solitum</name>
    <dbReference type="NCBI Taxonomy" id="60172"/>
    <lineage>
        <taxon>Eukaryota</taxon>
        <taxon>Fungi</taxon>
        <taxon>Dikarya</taxon>
        <taxon>Ascomycota</taxon>
        <taxon>Pezizomycotina</taxon>
        <taxon>Eurotiomycetes</taxon>
        <taxon>Eurotiomycetidae</taxon>
        <taxon>Eurotiales</taxon>
        <taxon>Aspergillaceae</taxon>
        <taxon>Penicillium</taxon>
    </lineage>
</organism>
<sequence>MPTSFLSLPAELRNEIYMYLLVRREPIDPWNEYNGLVPNILSTNTKILHEARSLLYGENYFDFSGRRSLLVSQFLDDIGFVNASHILCIRIDFPRILGLNDNANLDSLDIPKRTQCYCTNLNKVIVASESTTELEYHLDSLDSPNIYAKVLAMIDAHFREISSLQDIVVEVYEEGPSSEIRKKMKSHGWILNMVEEPVEEVEWNSHTSWDNFEDDEYLCLCDYDDDYYDDDDYDIDNNSDFWRRAAD</sequence>
<evidence type="ECO:0000313" key="1">
    <source>
        <dbReference type="EMBL" id="OQE01450.1"/>
    </source>
</evidence>
<evidence type="ECO:0008006" key="3">
    <source>
        <dbReference type="Google" id="ProtNLM"/>
    </source>
</evidence>